<dbReference type="EMBL" id="JAVRFI010000029">
    <property type="protein sequence ID" value="MDT0453284.1"/>
    <property type="molecule type" value="Genomic_DNA"/>
</dbReference>
<accession>A0ABU2SZF0</accession>
<protein>
    <submittedName>
        <fullName evidence="1">Uncharacterized protein</fullName>
    </submittedName>
</protein>
<gene>
    <name evidence="1" type="ORF">RM609_30000</name>
</gene>
<comment type="caution">
    <text evidence="1">The sequence shown here is derived from an EMBL/GenBank/DDBJ whole genome shotgun (WGS) entry which is preliminary data.</text>
</comment>
<dbReference type="RefSeq" id="WP_311615016.1">
    <property type="nucleotide sequence ID" value="NZ_JAVRFI010000029.1"/>
</dbReference>
<name>A0ABU2SZF0_9ACTN</name>
<organism evidence="1 2">
    <name type="scientific">Streptomyces hesseae</name>
    <dbReference type="NCBI Taxonomy" id="3075519"/>
    <lineage>
        <taxon>Bacteria</taxon>
        <taxon>Bacillati</taxon>
        <taxon>Actinomycetota</taxon>
        <taxon>Actinomycetes</taxon>
        <taxon>Kitasatosporales</taxon>
        <taxon>Streptomycetaceae</taxon>
        <taxon>Streptomyces</taxon>
    </lineage>
</organism>
<reference evidence="1" key="1">
    <citation type="submission" date="2024-05" db="EMBL/GenBank/DDBJ databases">
        <title>30 novel species of actinomycetes from the DSMZ collection.</title>
        <authorList>
            <person name="Nouioui I."/>
        </authorList>
    </citation>
    <scope>NUCLEOTIDE SEQUENCE</scope>
    <source>
        <strain evidence="1">DSM 40473</strain>
    </source>
</reference>
<evidence type="ECO:0000313" key="2">
    <source>
        <dbReference type="Proteomes" id="UP001180531"/>
    </source>
</evidence>
<evidence type="ECO:0000313" key="1">
    <source>
        <dbReference type="EMBL" id="MDT0453284.1"/>
    </source>
</evidence>
<keyword evidence="2" id="KW-1185">Reference proteome</keyword>
<proteinExistence type="predicted"/>
<sequence>MSDLYELQLAWELGDTLPGEVLDDLRWHMGLQGEDPLDGDLECEPLLAARGSASRIGGALFGELVRGRRGWSVTVRQEMHVEELPELHDLLRRLAAHSPSIDPVGQLRHYEDHVPELLVIQAGVVARQPLEVAESEPVAFPYDLF</sequence>
<dbReference type="Proteomes" id="UP001180531">
    <property type="component" value="Unassembled WGS sequence"/>
</dbReference>